<dbReference type="PANTHER" id="PTHR42695:SF5">
    <property type="entry name" value="GLUTAMINE AMIDOTRANSFERASE YLR126C-RELATED"/>
    <property type="match status" value="1"/>
</dbReference>
<dbReference type="STRING" id="561061.SAMN05660862_1198"/>
<dbReference type="PROSITE" id="PS51273">
    <property type="entry name" value="GATASE_TYPE_1"/>
    <property type="match status" value="1"/>
</dbReference>
<dbReference type="SUPFAM" id="SSF52317">
    <property type="entry name" value="Class I glutamine amidotransferase-like"/>
    <property type="match status" value="1"/>
</dbReference>
<dbReference type="GO" id="GO:0016740">
    <property type="term" value="F:transferase activity"/>
    <property type="evidence" value="ECO:0007669"/>
    <property type="project" value="UniProtKB-KW"/>
</dbReference>
<dbReference type="OrthoDB" id="9807137at2"/>
<feature type="domain" description="Glutamine amidotransferase" evidence="1">
    <location>
        <begin position="36"/>
        <end position="182"/>
    </location>
</feature>
<proteinExistence type="predicted"/>
<dbReference type="FunFam" id="3.40.50.880:FF:000033">
    <property type="entry name" value="Glutamine amidotransferase class-I"/>
    <property type="match status" value="1"/>
</dbReference>
<gene>
    <name evidence="2" type="ORF">SAMN05660862_1198</name>
</gene>
<accession>A0A1X7IY68</accession>
<sequence>MKIHYLQHVPYEGLGFIETWLHINKHDVSGTHFFDPDHQLPEVAELDALIILGGPMNVNEEEAYPWLQVEKQFIQECIKSGKKVFGICLGAQLIATALGASVSRATSKEIGWFRVVPTKESQQLIWFYELFKKKPVVFHWHYDRFDTPENAVDMLYSPANLNQAFYLNENVMAIQFHLEITNDCLEQFLIHGASDLDTRYYVQTAEEVRRGRVNIGNCHTILSVILDRWLQAEKKKSKNKQVQLS</sequence>
<dbReference type="InterPro" id="IPR029062">
    <property type="entry name" value="Class_I_gatase-like"/>
</dbReference>
<dbReference type="PANTHER" id="PTHR42695">
    <property type="entry name" value="GLUTAMINE AMIDOTRANSFERASE YLR126C-RELATED"/>
    <property type="match status" value="1"/>
</dbReference>
<evidence type="ECO:0000313" key="3">
    <source>
        <dbReference type="Proteomes" id="UP000192980"/>
    </source>
</evidence>
<organism evidence="2 3">
    <name type="scientific">Sphingobacterium psychroaquaticum</name>
    <dbReference type="NCBI Taxonomy" id="561061"/>
    <lineage>
        <taxon>Bacteria</taxon>
        <taxon>Pseudomonadati</taxon>
        <taxon>Bacteroidota</taxon>
        <taxon>Sphingobacteriia</taxon>
        <taxon>Sphingobacteriales</taxon>
        <taxon>Sphingobacteriaceae</taxon>
        <taxon>Sphingobacterium</taxon>
    </lineage>
</organism>
<dbReference type="EMBL" id="FXAU01000002">
    <property type="protein sequence ID" value="SMG20083.1"/>
    <property type="molecule type" value="Genomic_DNA"/>
</dbReference>
<dbReference type="InterPro" id="IPR044992">
    <property type="entry name" value="ChyE-like"/>
</dbReference>
<name>A0A1X7IY68_9SPHI</name>
<keyword evidence="2" id="KW-0315">Glutamine amidotransferase</keyword>
<protein>
    <submittedName>
        <fullName evidence="2">GMP synthase-Glutamine amidotransferase</fullName>
    </submittedName>
</protein>
<dbReference type="InterPro" id="IPR017926">
    <property type="entry name" value="GATASE"/>
</dbReference>
<dbReference type="AlphaFoldDB" id="A0A1X7IY68"/>
<evidence type="ECO:0000259" key="1">
    <source>
        <dbReference type="Pfam" id="PF00117"/>
    </source>
</evidence>
<dbReference type="Pfam" id="PF00117">
    <property type="entry name" value="GATase"/>
    <property type="match status" value="1"/>
</dbReference>
<dbReference type="Gene3D" id="3.40.50.880">
    <property type="match status" value="1"/>
</dbReference>
<dbReference type="GO" id="GO:0005829">
    <property type="term" value="C:cytosol"/>
    <property type="evidence" value="ECO:0007669"/>
    <property type="project" value="TreeGrafter"/>
</dbReference>
<dbReference type="RefSeq" id="WP_085472068.1">
    <property type="nucleotide sequence ID" value="NZ_CP038029.1"/>
</dbReference>
<dbReference type="Proteomes" id="UP000192980">
    <property type="component" value="Unassembled WGS sequence"/>
</dbReference>
<keyword evidence="3" id="KW-1185">Reference proteome</keyword>
<dbReference type="CDD" id="cd01741">
    <property type="entry name" value="GATase1_1"/>
    <property type="match status" value="1"/>
</dbReference>
<reference evidence="2 3" key="1">
    <citation type="submission" date="2017-04" db="EMBL/GenBank/DDBJ databases">
        <authorList>
            <person name="Afonso C.L."/>
            <person name="Miller P.J."/>
            <person name="Scott M.A."/>
            <person name="Spackman E."/>
            <person name="Goraichik I."/>
            <person name="Dimitrov K.M."/>
            <person name="Suarez D.L."/>
            <person name="Swayne D.E."/>
        </authorList>
    </citation>
    <scope>NUCLEOTIDE SEQUENCE [LARGE SCALE GENOMIC DNA]</scope>
    <source>
        <strain evidence="2 3">DSM 22418</strain>
    </source>
</reference>
<keyword evidence="2" id="KW-0808">Transferase</keyword>
<evidence type="ECO:0000313" key="2">
    <source>
        <dbReference type="EMBL" id="SMG20083.1"/>
    </source>
</evidence>